<dbReference type="Proteomes" id="UP000635387">
    <property type="component" value="Unassembled WGS sequence"/>
</dbReference>
<dbReference type="RefSeq" id="WP_191259984.1">
    <property type="nucleotide sequence ID" value="NZ_BNAY01000017.1"/>
</dbReference>
<name>A0ABQ3MEV9_9PSEU</name>
<evidence type="ECO:0000313" key="4">
    <source>
        <dbReference type="EMBL" id="GHH38257.1"/>
    </source>
</evidence>
<dbReference type="EMBL" id="BNAY01000017">
    <property type="protein sequence ID" value="GHH38257.1"/>
    <property type="molecule type" value="Genomic_DNA"/>
</dbReference>
<keyword evidence="2" id="KW-0472">Membrane</keyword>
<keyword evidence="5" id="KW-1185">Reference proteome</keyword>
<feature type="region of interest" description="Disordered" evidence="1">
    <location>
        <begin position="5162"/>
        <end position="5196"/>
    </location>
</feature>
<feature type="compositionally biased region" description="Basic and acidic residues" evidence="1">
    <location>
        <begin position="5336"/>
        <end position="5351"/>
    </location>
</feature>
<reference evidence="5" key="1">
    <citation type="journal article" date="2019" name="Int. J. Syst. Evol. Microbiol.">
        <title>The Global Catalogue of Microorganisms (GCM) 10K type strain sequencing project: providing services to taxonomists for standard genome sequencing and annotation.</title>
        <authorList>
            <consortium name="The Broad Institute Genomics Platform"/>
            <consortium name="The Broad Institute Genome Sequencing Center for Infectious Disease"/>
            <person name="Wu L."/>
            <person name="Ma J."/>
        </authorList>
    </citation>
    <scope>NUCLEOTIDE SEQUENCE [LARGE SCALE GENOMIC DNA]</scope>
    <source>
        <strain evidence="5">CGMCC 4.7683</strain>
    </source>
</reference>
<feature type="region of interest" description="Disordered" evidence="1">
    <location>
        <begin position="4620"/>
        <end position="4650"/>
    </location>
</feature>
<feature type="compositionally biased region" description="Gly residues" evidence="1">
    <location>
        <begin position="331"/>
        <end position="340"/>
    </location>
</feature>
<organism evidence="4 5">
    <name type="scientific">Amycolatopsis oliviviridis</name>
    <dbReference type="NCBI Taxonomy" id="1471590"/>
    <lineage>
        <taxon>Bacteria</taxon>
        <taxon>Bacillati</taxon>
        <taxon>Actinomycetota</taxon>
        <taxon>Actinomycetes</taxon>
        <taxon>Pseudonocardiales</taxon>
        <taxon>Pseudonocardiaceae</taxon>
        <taxon>Amycolatopsis</taxon>
    </lineage>
</organism>
<dbReference type="PANTHER" id="PTHR13361:SF1">
    <property type="entry name" value="WW DOMAIN-BINDING PROTEIN 11"/>
    <property type="match status" value="1"/>
</dbReference>
<dbReference type="InterPro" id="IPR057746">
    <property type="entry name" value="CpnT-like_N"/>
</dbReference>
<comment type="caution">
    <text evidence="4">The sequence shown here is derived from an EMBL/GenBank/DDBJ whole genome shotgun (WGS) entry which is preliminary data.</text>
</comment>
<feature type="region of interest" description="Disordered" evidence="1">
    <location>
        <begin position="5331"/>
        <end position="5351"/>
    </location>
</feature>
<evidence type="ECO:0000259" key="3">
    <source>
        <dbReference type="Pfam" id="PF25547"/>
    </source>
</evidence>
<keyword evidence="2" id="KW-1133">Transmembrane helix</keyword>
<dbReference type="PANTHER" id="PTHR13361">
    <property type="entry name" value="WW DOMAIN-BINDING PROTEIN 11"/>
    <property type="match status" value="1"/>
</dbReference>
<keyword evidence="2" id="KW-0812">Transmembrane</keyword>
<proteinExistence type="predicted"/>
<accession>A0ABQ3MEV9</accession>
<feature type="domain" description="Outer membrane channel protein CpnT-like N-terminal" evidence="3">
    <location>
        <begin position="7"/>
        <end position="140"/>
    </location>
</feature>
<feature type="region of interest" description="Disordered" evidence="1">
    <location>
        <begin position="640"/>
        <end position="668"/>
    </location>
</feature>
<feature type="region of interest" description="Disordered" evidence="1">
    <location>
        <begin position="5791"/>
        <end position="5819"/>
    </location>
</feature>
<sequence>MSSGVHIPADVRRFLEFTLGLSWPESDDQGLVALWKAWEAFEDAAGVFEAASRAAGTAVPEVLEGATGEFFARFLSTTISDGVAGLRESSGELGRMAQNAAADVYKTKVMFVVFAAFTLASVLHLLATLIGALFTGVVIAAARVALTAIWKALVTRLGQLSITGGLSQATKAALLKAAKDLALKTGGFAAFGAALMGGTDFGVQARQIADGDRDGWDIRSLTSSLVGGALGGAFAGVFHSAAGGIRRIAFDLRDGLASREPGGLFADGVTIGQVTTALDGPLSALGDLVYATGQMITVIATAPLINLALGAPAGNPALGALGALSRYGGGRRGGSSGGGTLDSVHPPVLPDFSIPAKDEPDTKADPATEKPTSPKKPATGETGHGPEKAELPPPYLATAEGADLRAEKTPAYTTSPHVLGSLYTTTPIAPAVAAPTPGSVPAAAPAVTTAAVPAPAMTSAPAGIPASAAPVSPAAVTAGHSPATAAFLAGSAPPSLPEAAHTSAGQDAPRPLRTVALPGRGGVAFVSDLHAGNVRAAFPEPTPGVYRVVVESGDDDTFILPGHDDLATSAPRHHLVTALAGLPPRLATWNRDTTIELLSCYLTPTDHTHLSPLLHASLGTTTLTFPHVGTPLTVHANGDVRTIDTSPESDESVLHLGPKRKRGTPLGALDPETQRQLAIAATEALHQHGSLDAQQLSPLVSRESLPQKVEATSVKAAVSAARERLRASGQLWTPHYAGASRSGRFDLAEPDELTVWLWWQAASRPEVSAQELAREAVLAGFTSYAEMPAFAREAIDAAVQDGRRHRPGDPSHGAAALGRLLEAGVASDRDLIKKIIHAMAWSDKTATAEELAARLLTEAVVTGSAAELETLARGVVGNADRAGDRLVQLSVTDPAQAPAAMDRALGIVSGTPRLREPERLSELVKHLRIRHITGPQRAVEEFAARVRQEGITAPAGVQEHQRTSLEPLTLRERMLDVAERDDRAAIDELALKVVSALGNTDRSTLVATLVNKGVKKESVRWEVLDRALEQARTEGWLWHPIHAGREGRAYGHLEGFTPEEPTRLTAFLWLQAITHPTESSLELAHRAYRAGFTDNEELRVAVELALAAAVRDGRRYPDLMISDPAHRDGIRTLISALVAHRDPAKPPESVLSFRRTLRDYNIRGGRSELDKEIAYARRESDLSANAVTKPGVPELSLERKFAGRVLDANALADHSSIRALAYAAATMYKSAASDRLRQVLGHAGVITRADPAAESDLRLLIEDAAAEATANGDRLETLTITDEADRELVLARAVGVLRSAPELHARGDVAEVVAHLRMRHISGPHTALENLGRGLLSTPFDNLSAPGTVPHFAPVVRAHKPSFTNPADQPALIESARKLVEQHGGLDSETLRVRLTRTNAERTGTYPTASIAKQQADDEGWLWSPTYRGVTKLDDEGHRQAMLWQLAVDRPRATASDILQLAEQAGLARTRDMPALAREAVTAAVADQRRHPLLHITTDEHKPQVHALIDAVLLTEPELGVEATVLRLYEHNLRGTRERVRKAVRDRQAAPAEHPPDETRKLAAANTLTLNRKGTFYGRTLRSDVPEDRVTIEKLAYAVVWAHKTDTPSELARRLEDNGVIAEPDALAGIVTSAIRLADHHGDRLQRLSADLPTHREAIRRRTLDIAIAQPDSRGLSTPDLVRLMRQRNITGSRNHLRQDADTVRALLARPTPHAATGTELGVPVDFGGHEVRVIPRRHGAGFVTESFGRHILNARVPEQEGVFDLFAAQRNDYYFLPGYRSGVVPSTPDRFLAGLAGLPAQLVAWSAVKEIRLWACDLDTRHVTHLNRLVLDPAFAVLGHVTITAARPGEPILIAPDGRIHTADDGTLPADTLHLGRKRKIDETSDARTGSGVADAATKKKVIDTAKALFHDFGNVSVDGLAPLTRQQGVEALKRDDYRKLTGQAKQELEASDDLWTPVYRGASRRGVFDPERPDELTTWLFWQVSSSPDAGGPDLAMTAQKAGFTNSRTELHGYARQAAKIVEDDRLRLGLGADDRIPAFLGRSWDVEVDSDRRVLAKIAYAAAWSDKTADAEALTDLLSSRGVTGPREKLLTLVTAVTEEATRNGDRLGPLSVADPAQQAELVDRALGIVFGTPGLREPARLGEFVKHLRTRHVNGSQEDLRRFAADVQGIPDLPSEPQFVPGRSLLPLTLRGVRLASSDAVELKTVEDLARRIVVEEGLRGRRTVLMNQLAREIGARETGLDAVISRAVERVKNEGLAWHPVHRGHEAREYRHRRGFSPAEPTELTAFLWLLVVDHPRSTATEIVRRAEDAGFADSDELHLAVTQAMVAAVRERRRHPTLSLARPEHRPAIDTLIAGLHAAAPEASDVEIQRRLRSYNVAGQAKSLNLAIKDGRTAPGTPAALPVLRSGGTFAGRALDIDVLTDVEAIARLAYAAACADKTADVGKLVHRLAREGVTGSHEALTRLVTDATTEAARNGDRLETLSITDIADEDAIRSRVLGILHSEPALRVPDRLYDLVTHLRMRHITGPHQVMEDLARDLRDKAPAQRGEPPFAPIRRLYGFVSATIPKQRVDELAREVVAEHGALSVGTLADYLEAEGISSAERTRAIMRAVQRAKDEGSLWFPTYRGIAENSDAGHLDAVLWQLVIDHPRLGPLEIARLTEHAGFAPTRTRRREAELAIAAAEKDRRRHPLLQVADHATDARVNELIDALLLTEPGLDTESQVLRSFEYNLSGREREIREQVGNRKLQLPSTTPDPGVLARAREILAPHPVWTFRGRKLDTGHPAHFATIGMVAYAAAWAHKTENSEELVERLIRNGVSGSREALSRFATAAIAETIHHGDRMARLSADLSPHEIFIHDRLSWIVRKIPGFDQLDGPRRVTALVQAMRTHRITGSRQAMRAMVETYLGEHVVSAPFPTEPSRTIPLPGNGGMAFVPSIPNTLDGAPKRRRDGTTAADPQDPQTTVKLAGTTAEILQRYGALATSHLVTSIPHEVFPYRTFGKQITLHFEQERKRQADSGTLWSPLYRGRRGYESYDKDELNDLTAWLYRKVVADQTSSPTAIARSAAEAGFTTGTKQLLGAARAAMEAAALDGRRHPYLILGKPEHRVRIVALLDRILVNTDRRAQVQTLASLNDLNVHGHNNLLRALITEREQALKDDPALAEAARRLGLPTLRPSGAFLGRFLDVAKAADRGWIDKLAYAAAWEHKTATADELTRLLRDEGITGDPGLLREIVTTVIGEATRQGDRLPLLDATDQGQHAAIHARTAAIVNATPALYASTGTALVTHMRTRHITGPQHDLETIAQTILETPAEKLTQDYSLTPLDLDYLPSAARAIGAETEPTGYGPDTSPAIEALATTAKQLLLDFGDLNISYLTARWPNPSGKNKPSFKEMSEHLTTERARLLDSGELWLPTYRRLRNSRKDDHTDDLTAWLYRQVVTDRTKSPTAIASSAAAAGFATGYNQLVGAARAAMEAATNDGRRHVYLRIAKPDHRDRIITLIDRILANTPSPTRHQVINSLHEVNVHGDYSVLHGLVSERRQALQDDPALAEAARQLGLPTLRPTGAFRGRFLDTANEADHSWIDSLAYAAAWEHKTATVEHLVTLLTQEGIRDTNGGLTPLVARVLAEADANGDRHTTLSTHRPADHTAILRRTGTLVLKNHHALFPLDPNKATTRLVRHMRRNHITGTQDTLRNIAHTVYTLPTHQPLPGTHTIPLPTHDGHTVTAIPLPGNGGIAFIPATYATNVLNAFPHPEPGVFRLITQHRQGLFALPAHPHAIPHRPDQLIRTLHQLPPALTNWGDHTTITLLACDLTPTHRDDLADLIHTNLGLQLTVPHTETPLYITPDGTITTTDPGLDNTLHLAPSDTPSQATLTTTGAWRRTPGTTETFKQFLLDNNHATETDLTPYRNNELPPRGQALLKNWVIATATVEYLSNPETAKQSGGLVSSISVCRWRRQAPREVVLPDADTLTTTSAWRRTPGTTETLKDFLLDNNHATTTDLTPYRNNELPPWTRALVKNWVIATGTENLSAPDTAEQSGGLASLRSVYQWRKQTLLAAGGTALPDADTLTITGAWRRPPGTTETLKQFLLDNNHATTTDLTPNRNNELPPRGHALVKNWVLATGAEYLSGPDTAEQSGGLVKPSAVSRWRVGARANAGPAATTAQGDVSQLELRPTKRRKTESSASRPEFVVPGDIREFVVGFDPETNRTQPSLWAMLEHFQATFLPELDLSRDSTGLPTSTATRNLVRDWATDRAKKYPADWIAKMSGWSITITQAEGLSARIVTQPSPHSTVPARPSPSPSITTFSPLGPIRVIPLPEGGGAAFVSDAFATNVLNAFPHPEPGVFTLVVHHQNGYFPLPGEDARPVPHQAAHLVETLEHLPSRLAGWHNNRKIELFACNLADGHADQLAAIARSALDIELTSARPGRFVSITRAGDIVATIDQPTGLPPGTLILGGGKRGKPTDSESGAKRPRIDEDPNHGFSPEQAELLRSTFTELYLRHGDLGVRGIVSYAREHGRTFRPEGNAEKLAVATRNRLEKDDLLWQPVYQGRRISEKFDPDNVNSLTAFMYWQASTQPEFDAAKIVRSAREAGFLAHYTRQLKDAQEAIKAAEKDGRRSRSAQKDAPARRFLDRPLNADEPKDRGLIEKFAYTASWAEKTADQGQLTDRLRELGVTGSADNLTGLVADAMAEAQKNGDRLELLQTALPAHRDAIRNRVAGILLTTPSLRSAGSVNAVVKHMRMRHITGGQEELSPYATQVLETSDSDLFGDPTIEIDWHLRPILGTGELDPQNPLHEPIVDALARNIVDEFGMIDRKLLTTLLTRRGVKKGKGTSPAVTKAKSAAEAEGTLWGPIYRGARTHEEFNAKAPNDLSVLLLRLAADNTRWDAGRIAGSADVTGFTGHKELMSGAAEAIRMAERHGRRHPLLPFSSKEQHGRINALIDAALVEHPDMDLNSMLAFLRKYNVQADSASLRNAVANRKKELDSLRAQDGGRHSGDILSTARLPTLDPVPLFAGRSVDLDRDLVMRVAYAAAWADKAATPDQIADGLRFEGISGSRESLIAMATAAISEATRNGDRLPELSVTDPGNREAVRARIGGILRNTPALHAHDRLNELVTHMRMRHITGPQEALKAQALALLRIPLESLLADPTTQPDAPFGPITLHADKGAASSGHSAPREETTRFDDVDEVTAGLWLLSIDHPRETAAQIARRAEEAGLTGHPDLVERAGSVIDIAVRHQRRHPFLDVDVSSDRLALQTVIGALFITEPGATIDSVMTLLPSYNITGDVSKLRALLAARKSDLARTAKRTPEIYQEIARSSRTTLRPEPERPFAGRSPDTDRPLIENLAYAAFMLNREATTEEVVARLVEEGITGDPAALTELVVQAAAEAARRSAPAPALPVVSNALHQRIGEILLSDPELRDPENPDGLTGLVKALRERDITTPEDVLRDHTQTVLAIRSDVPLPGGFSIPVPSPAGRPVRAMPFPGGVAFVRDVFAQNIFNAFPQPEAGTLRVVVPREHRRGGAFVLPGFLPDTDLRHDPAQFAEVLANLPASIAAGGSIGTIALFSCRVTPESGTNLTRLIRQRTGWQHLNLTVAHPDKPVAFTPTGGIRLVDNGKHPVGTLILGPKPATVAAVRGEIDGSVYHRYIDSGGVVRAVAFWHKEQAETLAQTMQGRDLAAQLGRPGARVIFTHHVRDRFLISREEDRLRRASATIMFRIFDALVQDGVLPWRQENILLASSEVSQAEADQFRELARDNGYTGDLRVITDQIVEIDPDAGASLLPPKARGASSGNDQTPQGGGASGRAIRFGFVEGDEAESSAVSRDTAVPALPAPAAPVAEVASLKPEADEALLDRATLPTMSRLAGLPLETLAGVLGRFRVDNAPGLAPASHLNAWIEAQFSSRSTGNRSLPLSQVAGRTGGLVTGREIAEILARKVVDAHGSLTPAAVRLQLTTEGIRHPELNTAITEALARAEAEGSAWHPTYRGDRRPGVFDPDEPGPATLLLWRLAVDHPRDTAAGLAHRAEQAGLLGGENLVRNAEKAVDSAVHDQRRVLSAARPSDHPRIHSLIDALLITEPGLDTPAVVDRLRGYSVHEGLRGLHPMVESRLGLPALDIEAARALLVPRPAGAILGGILDAADTGHREIIGHLAYATAWTHKTDTVEQLAARLRRDGVTGPEPALLSVITETVAEADLHGDRLESLPADRPAYHHLLRLRVEQILADTPSLRDSRNPERLTQLVRQMRLHKVTGPQYLLTAHAHSALTRPATTPLGSAATTVGAGFPAPIRPLRATPGTRYQHIIDADGTITGVGFLPENEAPILRAAAARHDLATQLGHPGARLVFAHHDHTGYTTPHPTDGAGLFDALDITLAGLGAAWKHHDILLVTCLPSPTHTEQFRAAARTHGYRGTVHTTTSPHTEITEHHGARPLHPDDTPHPDAIILNPTSQTVTFAKGARDLMAGDWFNADHPAQRVIQLGESLYDGLLNAYESRGELPEIEVHGYGNSRRPGRAMATSVARVDSVVDALLFGLNVAHQNRPAADRIPDFALVPQAMLKITHGRAGSPLSSGRDLEERRRGVFVRIPALPLPAGRIPTFTYRNPSGVDLSGLEPLRFEGADNPVRLPREFLVPPDPALAIESPSGAMIFPRYLFALTGDWSWIRKYPGVISLWLDVDHRSGEVLLRDGIRLSYHDFATWVHEMLNGAPDSQRLLLLADHGGEQPGRAGNQPGVPASSLAGILSAATHGRVLTPLTGTIWTYGDEEHYATNWGLFQDGTLLGVYERHETWRRAGISVADAVAATRLEYPRHPETAQDVNGLVAEREATAAAAAEAYINPPPPLPSASKPVKLPERTRIKFSPDSHRIELRYRNELERLFRQVYLHAQEAYDEAETFPQVVITALAENTPRSKQLGKTRARAIKELAVQWMAKELEERAARRESTFDAGSPEESRSFLESFIRLGSRPYDGAPTHEVVIELFNLREIPEEVAGASSADHAPSTLYQRIIDADGTITGVGFLPENEAPTLHNAAARHDLATQLGHPGARLVFAHHDHTGYTTPHPTDPATFFHTLDTTLTHLGATWKHHDILLVTCLPNPTHTEQIRTTAQELGYQGTIHTTTGPHTEITEHHGARPLHPDDTPHPDAIILNPTSQTIRFPQGTRSTLDSGIEYTVVQRLYDLGAALYSPLVNAQRAGTPLPRIEITGYGNALNTAQATATGLERAESVRWRILTGLRREHENRESGTASTDPGQLARAIVATSGGRAQSPKSAGGTLTERRRSAFVEVPAFPQAPARVPTFTYRAPHGVDSSRLGPLRFSPPLDPGRMTELGFLVPEGPALAMESPGGAMIFPPWTDVLGAGWETLRPFHGVLAIWAEPNLHGEVLLRDGNRVSYRDFATWVRDMAPGSHRVLLLSDRAGAQPGQRPSQPVRPELSLAAILSETLGGSVLAPIDQLLPEGRTLFSLRWGLFRDGELVEVHARAPVEWQHELGHADAVQDSGLAAQPAPWQPLTAAQNAARAAMAEERSAMAAEAATAYLASPAVAPATSAAPAQPVLDAHVAPPGAAYARPPVPGAEPIALPGKVEVSFPAGSNVLRDGNQHLENLFRHIYVRSLQVAANAGFDYPHVFITGLFDSPATGTSHASARAKARADALKARAVEWFSSEEDARRSRRQERFGPDTEVSTVAEHLLRVGDSRVRTGGQSHDVVIEIMYTAADDEAPAP</sequence>
<evidence type="ECO:0000256" key="1">
    <source>
        <dbReference type="SAM" id="MobiDB-lite"/>
    </source>
</evidence>
<feature type="transmembrane region" description="Helical" evidence="2">
    <location>
        <begin position="109"/>
        <end position="142"/>
    </location>
</feature>
<protein>
    <recommendedName>
        <fullName evidence="3">Outer membrane channel protein CpnT-like N-terminal domain-containing protein</fullName>
    </recommendedName>
</protein>
<feature type="compositionally biased region" description="Basic and acidic residues" evidence="1">
    <location>
        <begin position="4472"/>
        <end position="4490"/>
    </location>
</feature>
<feature type="region of interest" description="Disordered" evidence="1">
    <location>
        <begin position="488"/>
        <end position="513"/>
    </location>
</feature>
<feature type="region of interest" description="Disordered" evidence="1">
    <location>
        <begin position="331"/>
        <end position="394"/>
    </location>
</feature>
<feature type="compositionally biased region" description="Basic and acidic residues" evidence="1">
    <location>
        <begin position="356"/>
        <end position="368"/>
    </location>
</feature>
<feature type="region of interest" description="Disordered" evidence="1">
    <location>
        <begin position="4459"/>
        <end position="4495"/>
    </location>
</feature>
<dbReference type="Pfam" id="PF25547">
    <property type="entry name" value="WXG100_2"/>
    <property type="match status" value="1"/>
</dbReference>
<feature type="region of interest" description="Disordered" evidence="1">
    <location>
        <begin position="2947"/>
        <end position="2969"/>
    </location>
</feature>
<gene>
    <name evidence="4" type="ORF">GCM10017790_83750</name>
</gene>
<evidence type="ECO:0000313" key="5">
    <source>
        <dbReference type="Proteomes" id="UP000635387"/>
    </source>
</evidence>
<evidence type="ECO:0000256" key="2">
    <source>
        <dbReference type="SAM" id="Phobius"/>
    </source>
</evidence>